<comment type="caution">
    <text evidence="2">The sequence shown here is derived from an EMBL/GenBank/DDBJ whole genome shotgun (WGS) entry which is preliminary data.</text>
</comment>
<dbReference type="Gene3D" id="3.40.630.10">
    <property type="entry name" value="Zn peptidases"/>
    <property type="match status" value="1"/>
</dbReference>
<name>G5K1I0_9STRE</name>
<evidence type="ECO:0000313" key="3">
    <source>
        <dbReference type="Proteomes" id="UP000003330"/>
    </source>
</evidence>
<keyword evidence="1" id="KW-0175">Coiled coil</keyword>
<dbReference type="EMBL" id="AEUX02000005">
    <property type="protein sequence ID" value="EHI70026.1"/>
    <property type="molecule type" value="Genomic_DNA"/>
</dbReference>
<accession>G5K1I0</accession>
<organism evidence="2 3">
    <name type="scientific">Streptococcus ictaluri 707-05</name>
    <dbReference type="NCBI Taxonomy" id="764299"/>
    <lineage>
        <taxon>Bacteria</taxon>
        <taxon>Bacillati</taxon>
        <taxon>Bacillota</taxon>
        <taxon>Bacilli</taxon>
        <taxon>Lactobacillales</taxon>
        <taxon>Streptococcaceae</taxon>
        <taxon>Streptococcus</taxon>
    </lineage>
</organism>
<dbReference type="RefSeq" id="WP_008088150.1">
    <property type="nucleotide sequence ID" value="NZ_AEUX02000005.1"/>
</dbReference>
<dbReference type="eggNOG" id="COG2234">
    <property type="taxonomic scope" value="Bacteria"/>
</dbReference>
<reference evidence="2 3" key="1">
    <citation type="journal article" date="2014" name="Int. J. Syst. Evol. Microbiol.">
        <title>Phylogenomics and the dynamic genome evolution of the genus Streptococcus.</title>
        <authorList>
            <consortium name="The Broad Institute Genome Sequencing Platform"/>
            <person name="Richards V.P."/>
            <person name="Palmer S.R."/>
            <person name="Pavinski Bitar P.D."/>
            <person name="Qin X."/>
            <person name="Weinstock G.M."/>
            <person name="Highlander S.K."/>
            <person name="Town C.D."/>
            <person name="Burne R.A."/>
            <person name="Stanhope M.J."/>
        </authorList>
    </citation>
    <scope>NUCLEOTIDE SEQUENCE [LARGE SCALE GENOMIC DNA]</scope>
    <source>
        <strain evidence="2 3">707-05</strain>
    </source>
</reference>
<gene>
    <name evidence="2" type="ORF">STRIC_2238</name>
</gene>
<proteinExistence type="predicted"/>
<evidence type="ECO:0000256" key="1">
    <source>
        <dbReference type="SAM" id="Coils"/>
    </source>
</evidence>
<evidence type="ECO:0000313" key="2">
    <source>
        <dbReference type="EMBL" id="EHI70026.1"/>
    </source>
</evidence>
<sequence>MPKVKGVYKDGLRVVSPLRTWSDDFSFATLGIPALRNDFQDSKYMQTHYHTQFDNEETYNEKALRYHQNLYGLLGIYHDQTARLPLDFSERFKALKASLKSDSDMAPKDQYQSLIQKLDQANKTAQKVAKKAKAINKDYQILKAKNPEKASQLMADQVSQNQELLAIFKKAESQLVKLTWEDEPIFAHEHSQNNIQALEKARDLLQKGKAQEALDQELYKVDNNWYAYDFDKEVYNYFTDYVLKPGKEKLLWGTGKIVSHRDLYDLIASLKGKANNKSKDFKDEIAVIDQAIADEKAVLKVSLTQEMEVIASLEAELNKIN</sequence>
<feature type="coiled-coil region" evidence="1">
    <location>
        <begin position="108"/>
        <end position="138"/>
    </location>
</feature>
<protein>
    <submittedName>
        <fullName evidence="2">Uncharacterized protein</fullName>
    </submittedName>
</protein>
<dbReference type="STRING" id="764299.STRIC_2238"/>
<keyword evidence="3" id="KW-1185">Reference proteome</keyword>
<dbReference type="Proteomes" id="UP000003330">
    <property type="component" value="Unassembled WGS sequence"/>
</dbReference>
<dbReference type="AlphaFoldDB" id="G5K1I0"/>